<dbReference type="GO" id="GO:0032259">
    <property type="term" value="P:methylation"/>
    <property type="evidence" value="ECO:0007669"/>
    <property type="project" value="UniProtKB-KW"/>
</dbReference>
<evidence type="ECO:0000313" key="5">
    <source>
        <dbReference type="Proteomes" id="UP000316095"/>
    </source>
</evidence>
<dbReference type="GO" id="GO:0052706">
    <property type="term" value="F:L-histidine N(alpha)-methyltransferase activity"/>
    <property type="evidence" value="ECO:0007669"/>
    <property type="project" value="UniProtKB-EC"/>
</dbReference>
<dbReference type="RefSeq" id="WP_146503038.1">
    <property type="nucleotide sequence ID" value="NZ_SJPG01000001.1"/>
</dbReference>
<organism evidence="4 5">
    <name type="scientific">Rubinisphaera italica</name>
    <dbReference type="NCBI Taxonomy" id="2527969"/>
    <lineage>
        <taxon>Bacteria</taxon>
        <taxon>Pseudomonadati</taxon>
        <taxon>Planctomycetota</taxon>
        <taxon>Planctomycetia</taxon>
        <taxon>Planctomycetales</taxon>
        <taxon>Planctomycetaceae</taxon>
        <taxon>Rubinisphaera</taxon>
    </lineage>
</organism>
<dbReference type="SUPFAM" id="SSF53335">
    <property type="entry name" value="S-adenosyl-L-methionine-dependent methyltransferases"/>
    <property type="match status" value="1"/>
</dbReference>
<dbReference type="NCBIfam" id="TIGR03438">
    <property type="entry name" value="egtD_ergothio"/>
    <property type="match status" value="1"/>
</dbReference>
<keyword evidence="1 4" id="KW-0489">Methyltransferase</keyword>
<dbReference type="Gene3D" id="3.40.50.150">
    <property type="entry name" value="Vaccinia Virus protein VP39"/>
    <property type="match status" value="1"/>
</dbReference>
<dbReference type="InterPro" id="IPR051128">
    <property type="entry name" value="EgtD_Methyltrsf_superfamily"/>
</dbReference>
<dbReference type="InterPro" id="IPR035094">
    <property type="entry name" value="EgtD"/>
</dbReference>
<dbReference type="EMBL" id="SJPG01000001">
    <property type="protein sequence ID" value="TWT60995.1"/>
    <property type="molecule type" value="Genomic_DNA"/>
</dbReference>
<dbReference type="InterPro" id="IPR017804">
    <property type="entry name" value="MeTrfase_EgtD-like"/>
</dbReference>
<evidence type="ECO:0000313" key="4">
    <source>
        <dbReference type="EMBL" id="TWT60995.1"/>
    </source>
</evidence>
<dbReference type="AlphaFoldDB" id="A0A5C5XFR7"/>
<dbReference type="InterPro" id="IPR029063">
    <property type="entry name" value="SAM-dependent_MTases_sf"/>
</dbReference>
<name>A0A5C5XFR7_9PLAN</name>
<dbReference type="InterPro" id="IPR019257">
    <property type="entry name" value="MeTrfase_dom"/>
</dbReference>
<gene>
    <name evidence="4" type="primary">egtD</name>
    <name evidence="4" type="ORF">Pan54_17280</name>
</gene>
<keyword evidence="5" id="KW-1185">Reference proteome</keyword>
<comment type="caution">
    <text evidence="4">The sequence shown here is derived from an EMBL/GenBank/DDBJ whole genome shotgun (WGS) entry which is preliminary data.</text>
</comment>
<dbReference type="PANTHER" id="PTHR43397">
    <property type="entry name" value="ERGOTHIONEINE BIOSYNTHESIS PROTEIN 1"/>
    <property type="match status" value="1"/>
</dbReference>
<proteinExistence type="predicted"/>
<protein>
    <submittedName>
        <fullName evidence="4">Histidine-specific methyltransferase EgtD</fullName>
        <ecNumber evidence="4">2.1.1.44</ecNumber>
    </submittedName>
</protein>
<dbReference type="Pfam" id="PF10017">
    <property type="entry name" value="Methyltransf_33"/>
    <property type="match status" value="1"/>
</dbReference>
<dbReference type="PANTHER" id="PTHR43397:SF1">
    <property type="entry name" value="ERGOTHIONEINE BIOSYNTHESIS PROTEIN 1"/>
    <property type="match status" value="1"/>
</dbReference>
<evidence type="ECO:0000256" key="2">
    <source>
        <dbReference type="ARBA" id="ARBA00022679"/>
    </source>
</evidence>
<evidence type="ECO:0000259" key="3">
    <source>
        <dbReference type="Pfam" id="PF10017"/>
    </source>
</evidence>
<feature type="domain" description="Histidine-specific methyltransferase SAM-dependent" evidence="3">
    <location>
        <begin position="19"/>
        <end position="317"/>
    </location>
</feature>
<dbReference type="Proteomes" id="UP000316095">
    <property type="component" value="Unassembled WGS sequence"/>
</dbReference>
<sequence length="320" mass="36778">MTDYNTITLQDSAETTEFYADVISGLNSKPKTLPSKYFYDEQGSMLFDQICDLDEYYITRTESQIMDRYAHDMARTLGEKIALIELGSGSSRKTRLLLEEVAESTVYMPVDISREHLFKSAEQLAFDFPDLSIKPIHADFTQPIKLDNQIEDDYRKVVYFPGSTIGNFEPEQAVQLLSNISNLVDPDGGLLIGYDLIKDLNILEDAYNDSAGVTAAFNKNLLHRINQELDGNFDLDAFEHQAIFNPEEHRIEMHLISLKKQSVNIGESTFHFEKQESICTEYSHKYSMDSFREMALKAGFHEDRCWTDPNQYFAVCNYRL</sequence>
<accession>A0A5C5XFR7</accession>
<dbReference type="OrthoDB" id="5289726at2"/>
<keyword evidence="2 4" id="KW-0808">Transferase</keyword>
<dbReference type="EC" id="2.1.1.44" evidence="4"/>
<evidence type="ECO:0000256" key="1">
    <source>
        <dbReference type="ARBA" id="ARBA00022603"/>
    </source>
</evidence>
<reference evidence="4 5" key="1">
    <citation type="submission" date="2019-02" db="EMBL/GenBank/DDBJ databases">
        <title>Deep-cultivation of Planctomycetes and their phenomic and genomic characterization uncovers novel biology.</title>
        <authorList>
            <person name="Wiegand S."/>
            <person name="Jogler M."/>
            <person name="Boedeker C."/>
            <person name="Pinto D."/>
            <person name="Vollmers J."/>
            <person name="Rivas-Marin E."/>
            <person name="Kohn T."/>
            <person name="Peeters S.H."/>
            <person name="Heuer A."/>
            <person name="Rast P."/>
            <person name="Oberbeckmann S."/>
            <person name="Bunk B."/>
            <person name="Jeske O."/>
            <person name="Meyerdierks A."/>
            <person name="Storesund J.E."/>
            <person name="Kallscheuer N."/>
            <person name="Luecker S."/>
            <person name="Lage O.M."/>
            <person name="Pohl T."/>
            <person name="Merkel B.J."/>
            <person name="Hornburger P."/>
            <person name="Mueller R.-W."/>
            <person name="Bruemmer F."/>
            <person name="Labrenz M."/>
            <person name="Spormann A.M."/>
            <person name="Op Den Camp H."/>
            <person name="Overmann J."/>
            <person name="Amann R."/>
            <person name="Jetten M.S.M."/>
            <person name="Mascher T."/>
            <person name="Medema M.H."/>
            <person name="Devos D.P."/>
            <person name="Kaster A.-K."/>
            <person name="Ovreas L."/>
            <person name="Rohde M."/>
            <person name="Galperin M.Y."/>
            <person name="Jogler C."/>
        </authorList>
    </citation>
    <scope>NUCLEOTIDE SEQUENCE [LARGE SCALE GENOMIC DNA]</scope>
    <source>
        <strain evidence="4 5">Pan54</strain>
    </source>
</reference>
<dbReference type="PIRSF" id="PIRSF018005">
    <property type="entry name" value="UCP018005"/>
    <property type="match status" value="1"/>
</dbReference>